<keyword evidence="2" id="KW-1185">Reference proteome</keyword>
<proteinExistence type="predicted"/>
<dbReference type="RefSeq" id="XP_022155137.1">
    <property type="nucleotide sequence ID" value="XM_022299445.1"/>
</dbReference>
<dbReference type="Proteomes" id="UP000504603">
    <property type="component" value="Unplaced"/>
</dbReference>
<keyword evidence="1" id="KW-0175">Coiled coil</keyword>
<dbReference type="KEGG" id="mcha:111022278"/>
<reference evidence="3" key="1">
    <citation type="submission" date="2025-08" db="UniProtKB">
        <authorList>
            <consortium name="RefSeq"/>
        </authorList>
    </citation>
    <scope>IDENTIFICATION</scope>
    <source>
        <strain evidence="3">OHB3-1</strain>
    </source>
</reference>
<gene>
    <name evidence="3" type="primary">LOC111022278</name>
</gene>
<dbReference type="GeneID" id="111022278"/>
<organism evidence="2 3">
    <name type="scientific">Momordica charantia</name>
    <name type="common">Bitter gourd</name>
    <name type="synonym">Balsam pear</name>
    <dbReference type="NCBI Taxonomy" id="3673"/>
    <lineage>
        <taxon>Eukaryota</taxon>
        <taxon>Viridiplantae</taxon>
        <taxon>Streptophyta</taxon>
        <taxon>Embryophyta</taxon>
        <taxon>Tracheophyta</taxon>
        <taxon>Spermatophyta</taxon>
        <taxon>Magnoliopsida</taxon>
        <taxon>eudicotyledons</taxon>
        <taxon>Gunneridae</taxon>
        <taxon>Pentapetalae</taxon>
        <taxon>rosids</taxon>
        <taxon>fabids</taxon>
        <taxon>Cucurbitales</taxon>
        <taxon>Cucurbitaceae</taxon>
        <taxon>Momordiceae</taxon>
        <taxon>Momordica</taxon>
    </lineage>
</organism>
<evidence type="ECO:0000313" key="3">
    <source>
        <dbReference type="RefSeq" id="XP_022155137.1"/>
    </source>
</evidence>
<accession>A0A6J1DNJ2</accession>
<feature type="coiled-coil region" evidence="1">
    <location>
        <begin position="76"/>
        <end position="114"/>
    </location>
</feature>
<evidence type="ECO:0000256" key="1">
    <source>
        <dbReference type="SAM" id="Coils"/>
    </source>
</evidence>
<protein>
    <submittedName>
        <fullName evidence="3">Uncharacterized protein LOC111022278</fullName>
    </submittedName>
</protein>
<evidence type="ECO:0000313" key="2">
    <source>
        <dbReference type="Proteomes" id="UP000504603"/>
    </source>
</evidence>
<dbReference type="AlphaFoldDB" id="A0A6J1DNJ2"/>
<sequence>MIKAELDGREALAAKEKENFYAALEASTTMKGELLKARAEVDILKAEVDAKAELLKKEGERHKAHLRAAHAITKGLEKEKFQLLKEKDDLAQALEEKDALIGRLTIELKDTKERLTNGVLLEEAFKQHPDFDGFANDFSDAGFKFLMKGHCCRHASSSYRSQRSQEEVL</sequence>
<name>A0A6J1DNJ2_MOMCH</name>